<dbReference type="PIRSF" id="PIRSF011560">
    <property type="entry name" value="ComK"/>
    <property type="match status" value="1"/>
</dbReference>
<dbReference type="AlphaFoldDB" id="A0A8E2I9F1"/>
<dbReference type="RefSeq" id="WP_058004767.1">
    <property type="nucleotide sequence ID" value="NZ_CP065424.1"/>
</dbReference>
<organism evidence="2 3">
    <name type="scientific">Heyndrickxia oleronia</name>
    <dbReference type="NCBI Taxonomy" id="38875"/>
    <lineage>
        <taxon>Bacteria</taxon>
        <taxon>Bacillati</taxon>
        <taxon>Bacillota</taxon>
        <taxon>Bacilli</taxon>
        <taxon>Bacillales</taxon>
        <taxon>Bacillaceae</taxon>
        <taxon>Heyndrickxia</taxon>
    </lineage>
</organism>
<evidence type="ECO:0000313" key="1">
    <source>
        <dbReference type="EMBL" id="MDH5163517.1"/>
    </source>
</evidence>
<accession>A0A8E2I9F1</accession>
<protein>
    <submittedName>
        <fullName evidence="1">Competence protein ComK</fullName>
    </submittedName>
    <submittedName>
        <fullName evidence="2">Transcriptional regulator</fullName>
    </submittedName>
</protein>
<sequence length="190" mass="22392">MHEKERIIEEYEISPYTMAIFPMLYGSKVYSEILEVENQFISPFKPLDIVKKSCQYFGASYEGRKRGTQYLIGVTHKSPIIVDPFTSIFLLPTTSPINPDCIWISHDHVSQHDKSPSGNTLVTFRNKQTIEIPISRSSFVNQLQRTAQLRMRFYQNMENIESKYKKSGFYLHMEASERKREYDIKRYIED</sequence>
<dbReference type="InterPro" id="IPR010461">
    <property type="entry name" value="ComK"/>
</dbReference>
<reference evidence="1" key="2">
    <citation type="submission" date="2023-03" db="EMBL/GenBank/DDBJ databases">
        <title>Bacterial isolates from washroom surfaces on a university campus.</title>
        <authorList>
            <person name="Holman D.B."/>
            <person name="Gzyl K.E."/>
            <person name="Taheri A.E."/>
        </authorList>
    </citation>
    <scope>NUCLEOTIDE SEQUENCE</scope>
    <source>
        <strain evidence="1">RD03</strain>
    </source>
</reference>
<evidence type="ECO:0000313" key="2">
    <source>
        <dbReference type="EMBL" id="OOP69047.1"/>
    </source>
</evidence>
<keyword evidence="3" id="KW-1185">Reference proteome</keyword>
<proteinExistence type="predicted"/>
<gene>
    <name evidence="2" type="ORF">BWZ43_07305</name>
    <name evidence="1" type="ORF">P5X88_21505</name>
</gene>
<reference evidence="2 3" key="1">
    <citation type="submission" date="2017-01" db="EMBL/GenBank/DDBJ databases">
        <title>Draft genome sequence of Bacillus oleronius.</title>
        <authorList>
            <person name="Allam M."/>
        </authorList>
    </citation>
    <scope>NUCLEOTIDE SEQUENCE [LARGE SCALE GENOMIC DNA]</scope>
    <source>
        <strain evidence="2 3">DSM 9356</strain>
    </source>
</reference>
<name>A0A8E2I9F1_9BACI</name>
<comment type="caution">
    <text evidence="2">The sequence shown here is derived from an EMBL/GenBank/DDBJ whole genome shotgun (WGS) entry which is preliminary data.</text>
</comment>
<dbReference type="Proteomes" id="UP001159179">
    <property type="component" value="Unassembled WGS sequence"/>
</dbReference>
<evidence type="ECO:0000313" key="3">
    <source>
        <dbReference type="Proteomes" id="UP000189761"/>
    </source>
</evidence>
<dbReference type="EMBL" id="MTLA01000069">
    <property type="protein sequence ID" value="OOP69047.1"/>
    <property type="molecule type" value="Genomic_DNA"/>
</dbReference>
<dbReference type="Pfam" id="PF06338">
    <property type="entry name" value="ComK"/>
    <property type="match status" value="1"/>
</dbReference>
<dbReference type="GO" id="GO:0030420">
    <property type="term" value="P:establishment of competence for transformation"/>
    <property type="evidence" value="ECO:0007669"/>
    <property type="project" value="InterPro"/>
</dbReference>
<dbReference type="Proteomes" id="UP000189761">
    <property type="component" value="Unassembled WGS sequence"/>
</dbReference>
<dbReference type="EMBL" id="JAROYP010000015">
    <property type="protein sequence ID" value="MDH5163517.1"/>
    <property type="molecule type" value="Genomic_DNA"/>
</dbReference>